<dbReference type="AlphaFoldDB" id="A0ABD0KF02"/>
<feature type="region of interest" description="Disordered" evidence="1">
    <location>
        <begin position="77"/>
        <end position="109"/>
    </location>
</feature>
<dbReference type="EMBL" id="JACVVK020000192">
    <property type="protein sequence ID" value="KAK7485567.1"/>
    <property type="molecule type" value="Genomic_DNA"/>
</dbReference>
<evidence type="ECO:0000313" key="3">
    <source>
        <dbReference type="Proteomes" id="UP001519460"/>
    </source>
</evidence>
<organism evidence="2 3">
    <name type="scientific">Batillaria attramentaria</name>
    <dbReference type="NCBI Taxonomy" id="370345"/>
    <lineage>
        <taxon>Eukaryota</taxon>
        <taxon>Metazoa</taxon>
        <taxon>Spiralia</taxon>
        <taxon>Lophotrochozoa</taxon>
        <taxon>Mollusca</taxon>
        <taxon>Gastropoda</taxon>
        <taxon>Caenogastropoda</taxon>
        <taxon>Sorbeoconcha</taxon>
        <taxon>Cerithioidea</taxon>
        <taxon>Batillariidae</taxon>
        <taxon>Batillaria</taxon>
    </lineage>
</organism>
<protein>
    <submittedName>
        <fullName evidence="2">Uncharacterized protein</fullName>
    </submittedName>
</protein>
<sequence>TGRKRILFTQKKRQQITSKLVRKGVTWRRLGRLDGSTVRRKRDFLFFLTSAASQSTTYTCAGRLKEEPIRLQGDGVFQESARSSSEQMTLRTPPLFHPSPSPRNTPSPYNSNRCRSCFVRGHHISSWFQWADDSQNTAPPPPSLHNTPSSCNPNRCRSCFVRCHQ</sequence>
<accession>A0ABD0KF02</accession>
<feature type="non-terminal residue" evidence="2">
    <location>
        <position position="1"/>
    </location>
</feature>
<feature type="compositionally biased region" description="Polar residues" evidence="1">
    <location>
        <begin position="80"/>
        <end position="90"/>
    </location>
</feature>
<reference evidence="2 3" key="1">
    <citation type="journal article" date="2023" name="Sci. Data">
        <title>Genome assembly of the Korean intertidal mud-creeper Batillaria attramentaria.</title>
        <authorList>
            <person name="Patra A.K."/>
            <person name="Ho P.T."/>
            <person name="Jun S."/>
            <person name="Lee S.J."/>
            <person name="Kim Y."/>
            <person name="Won Y.J."/>
        </authorList>
    </citation>
    <scope>NUCLEOTIDE SEQUENCE [LARGE SCALE GENOMIC DNA]</scope>
    <source>
        <strain evidence="2">Wonlab-2016</strain>
    </source>
</reference>
<gene>
    <name evidence="2" type="ORF">BaRGS_00023142</name>
</gene>
<evidence type="ECO:0000256" key="1">
    <source>
        <dbReference type="SAM" id="MobiDB-lite"/>
    </source>
</evidence>
<evidence type="ECO:0000313" key="2">
    <source>
        <dbReference type="EMBL" id="KAK7485567.1"/>
    </source>
</evidence>
<name>A0ABD0KF02_9CAEN</name>
<comment type="caution">
    <text evidence="2">The sequence shown here is derived from an EMBL/GenBank/DDBJ whole genome shotgun (WGS) entry which is preliminary data.</text>
</comment>
<dbReference type="Proteomes" id="UP001519460">
    <property type="component" value="Unassembled WGS sequence"/>
</dbReference>
<proteinExistence type="predicted"/>
<feature type="compositionally biased region" description="Pro residues" evidence="1">
    <location>
        <begin position="95"/>
        <end position="105"/>
    </location>
</feature>
<feature type="non-terminal residue" evidence="2">
    <location>
        <position position="165"/>
    </location>
</feature>
<keyword evidence="3" id="KW-1185">Reference proteome</keyword>